<protein>
    <submittedName>
        <fullName evidence="3">ATPase</fullName>
    </submittedName>
</protein>
<gene>
    <name evidence="3" type="ORF">DWE98_03850</name>
</gene>
<dbReference type="Proteomes" id="UP000255207">
    <property type="component" value="Unassembled WGS sequence"/>
</dbReference>
<dbReference type="OrthoDB" id="9805228at2"/>
<evidence type="ECO:0000256" key="1">
    <source>
        <dbReference type="ARBA" id="ARBA00006817"/>
    </source>
</evidence>
<proteinExistence type="inferred from homology"/>
<dbReference type="InterPro" id="IPR013538">
    <property type="entry name" value="ASHA1/2-like_C"/>
</dbReference>
<organism evidence="3 4">
    <name type="scientific">Bosea caraganae</name>
    <dbReference type="NCBI Taxonomy" id="2763117"/>
    <lineage>
        <taxon>Bacteria</taxon>
        <taxon>Pseudomonadati</taxon>
        <taxon>Pseudomonadota</taxon>
        <taxon>Alphaproteobacteria</taxon>
        <taxon>Hyphomicrobiales</taxon>
        <taxon>Boseaceae</taxon>
        <taxon>Bosea</taxon>
    </lineage>
</organism>
<dbReference type="SUPFAM" id="SSF55961">
    <property type="entry name" value="Bet v1-like"/>
    <property type="match status" value="1"/>
</dbReference>
<dbReference type="AlphaFoldDB" id="A0A370LDP7"/>
<dbReference type="Gene3D" id="3.30.530.20">
    <property type="match status" value="1"/>
</dbReference>
<comment type="caution">
    <text evidence="3">The sequence shown here is derived from an EMBL/GenBank/DDBJ whole genome shotgun (WGS) entry which is preliminary data.</text>
</comment>
<name>A0A370LDP7_9HYPH</name>
<dbReference type="InterPro" id="IPR023393">
    <property type="entry name" value="START-like_dom_sf"/>
</dbReference>
<evidence type="ECO:0000313" key="4">
    <source>
        <dbReference type="Proteomes" id="UP000255207"/>
    </source>
</evidence>
<evidence type="ECO:0000259" key="2">
    <source>
        <dbReference type="Pfam" id="PF08327"/>
    </source>
</evidence>
<sequence>MTTTADLTVTTPSDREILMTRLFDAPRELVFEAMYRPELLKRWLNGPPGWSLAQCEVDLTIGGAFRHVWRGPEGAEMGMGGIFREIVRPERIVRTELFDQDWTGGEALATLVLTERAGKTELALTVLYASQAARDGALQSGMKDGVAASYDQLDTLFAAQQAA</sequence>
<evidence type="ECO:0000313" key="3">
    <source>
        <dbReference type="EMBL" id="RDJ29675.1"/>
    </source>
</evidence>
<accession>A0A370LDP7</accession>
<comment type="similarity">
    <text evidence="1">Belongs to the AHA1 family.</text>
</comment>
<dbReference type="EMBL" id="QQTP01000001">
    <property type="protein sequence ID" value="RDJ29675.1"/>
    <property type="molecule type" value="Genomic_DNA"/>
</dbReference>
<reference evidence="4" key="1">
    <citation type="submission" date="2018-07" db="EMBL/GenBank/DDBJ databases">
        <authorList>
            <person name="Safronova V.I."/>
            <person name="Chirak E.R."/>
            <person name="Sazanova A.L."/>
        </authorList>
    </citation>
    <scope>NUCLEOTIDE SEQUENCE [LARGE SCALE GENOMIC DNA]</scope>
    <source>
        <strain evidence="4">RCAM04685</strain>
    </source>
</reference>
<feature type="domain" description="Activator of Hsp90 ATPase homologue 1/2-like C-terminal" evidence="2">
    <location>
        <begin position="24"/>
        <end position="157"/>
    </location>
</feature>
<dbReference type="CDD" id="cd07826">
    <property type="entry name" value="SRPBCC_CalC_Aha1-like_9"/>
    <property type="match status" value="1"/>
</dbReference>
<keyword evidence="4" id="KW-1185">Reference proteome</keyword>
<dbReference type="Pfam" id="PF08327">
    <property type="entry name" value="AHSA1"/>
    <property type="match status" value="1"/>
</dbReference>
<dbReference type="RefSeq" id="WP_114827788.1">
    <property type="nucleotide sequence ID" value="NZ_QQTP01000001.1"/>
</dbReference>